<dbReference type="InterPro" id="IPR011009">
    <property type="entry name" value="Kinase-like_dom_sf"/>
</dbReference>
<evidence type="ECO:0000256" key="10">
    <source>
        <dbReference type="SAM" id="MobiDB-lite"/>
    </source>
</evidence>
<dbReference type="GO" id="GO:0004709">
    <property type="term" value="F:MAP kinase kinase kinase activity"/>
    <property type="evidence" value="ECO:0007669"/>
    <property type="project" value="UniProtKB-EC"/>
</dbReference>
<feature type="compositionally biased region" description="Low complexity" evidence="10">
    <location>
        <begin position="373"/>
        <end position="384"/>
    </location>
</feature>
<evidence type="ECO:0000313" key="13">
    <source>
        <dbReference type="Proteomes" id="UP000594638"/>
    </source>
</evidence>
<feature type="region of interest" description="Disordered" evidence="10">
    <location>
        <begin position="1"/>
        <end position="127"/>
    </location>
</feature>
<dbReference type="CDD" id="cd06632">
    <property type="entry name" value="STKc_MEKK1_plant"/>
    <property type="match status" value="1"/>
</dbReference>
<keyword evidence="6 9" id="KW-0067">ATP-binding</keyword>
<evidence type="ECO:0000256" key="2">
    <source>
        <dbReference type="ARBA" id="ARBA00012406"/>
    </source>
</evidence>
<dbReference type="Proteomes" id="UP000594638">
    <property type="component" value="Unassembled WGS sequence"/>
</dbReference>
<feature type="domain" description="Protein kinase" evidence="11">
    <location>
        <begin position="408"/>
        <end position="664"/>
    </location>
</feature>
<feature type="compositionally biased region" description="Polar residues" evidence="10">
    <location>
        <begin position="204"/>
        <end position="216"/>
    </location>
</feature>
<dbReference type="OrthoDB" id="266718at2759"/>
<evidence type="ECO:0000259" key="11">
    <source>
        <dbReference type="PROSITE" id="PS50011"/>
    </source>
</evidence>
<proteinExistence type="inferred from homology"/>
<comment type="similarity">
    <text evidence="1">Belongs to the protein kinase superfamily. STE Ser/Thr protein kinase family. MAP kinase kinase kinase subfamily.</text>
</comment>
<feature type="region of interest" description="Disordered" evidence="10">
    <location>
        <begin position="280"/>
        <end position="409"/>
    </location>
</feature>
<dbReference type="InterPro" id="IPR050538">
    <property type="entry name" value="MAP_kinase_kinase_kinase"/>
</dbReference>
<dbReference type="PROSITE" id="PS50011">
    <property type="entry name" value="PROTEIN_KINASE_DOM"/>
    <property type="match status" value="1"/>
</dbReference>
<dbReference type="PANTHER" id="PTHR48016:SF45">
    <property type="entry name" value="OS04G0559800 PROTEIN"/>
    <property type="match status" value="1"/>
</dbReference>
<evidence type="ECO:0000256" key="8">
    <source>
        <dbReference type="ARBA" id="ARBA00048329"/>
    </source>
</evidence>
<dbReference type="EMBL" id="CACTIH010002234">
    <property type="protein sequence ID" value="CAA2975146.1"/>
    <property type="molecule type" value="Genomic_DNA"/>
</dbReference>
<dbReference type="InterPro" id="IPR017441">
    <property type="entry name" value="Protein_kinase_ATP_BS"/>
</dbReference>
<dbReference type="PANTHER" id="PTHR48016">
    <property type="entry name" value="MAP KINASE KINASE KINASE SSK2-RELATED-RELATED"/>
    <property type="match status" value="1"/>
</dbReference>
<organism evidence="12 13">
    <name type="scientific">Olea europaea subsp. europaea</name>
    <dbReference type="NCBI Taxonomy" id="158383"/>
    <lineage>
        <taxon>Eukaryota</taxon>
        <taxon>Viridiplantae</taxon>
        <taxon>Streptophyta</taxon>
        <taxon>Embryophyta</taxon>
        <taxon>Tracheophyta</taxon>
        <taxon>Spermatophyta</taxon>
        <taxon>Magnoliopsida</taxon>
        <taxon>eudicotyledons</taxon>
        <taxon>Gunneridae</taxon>
        <taxon>Pentapetalae</taxon>
        <taxon>asterids</taxon>
        <taxon>lamiids</taxon>
        <taxon>Lamiales</taxon>
        <taxon>Oleaceae</taxon>
        <taxon>Oleeae</taxon>
        <taxon>Olea</taxon>
    </lineage>
</organism>
<accession>A0A8S0R8Q1</accession>
<feature type="region of interest" description="Disordered" evidence="10">
    <location>
        <begin position="150"/>
        <end position="216"/>
    </location>
</feature>
<keyword evidence="13" id="KW-1185">Reference proteome</keyword>
<evidence type="ECO:0000256" key="4">
    <source>
        <dbReference type="ARBA" id="ARBA00022741"/>
    </source>
</evidence>
<comment type="catalytic activity">
    <reaction evidence="8">
        <text>L-seryl-[protein] + ATP = O-phospho-L-seryl-[protein] + ADP + H(+)</text>
        <dbReference type="Rhea" id="RHEA:17989"/>
        <dbReference type="Rhea" id="RHEA-COMP:9863"/>
        <dbReference type="Rhea" id="RHEA-COMP:11604"/>
        <dbReference type="ChEBI" id="CHEBI:15378"/>
        <dbReference type="ChEBI" id="CHEBI:29999"/>
        <dbReference type="ChEBI" id="CHEBI:30616"/>
        <dbReference type="ChEBI" id="CHEBI:83421"/>
        <dbReference type="ChEBI" id="CHEBI:456216"/>
        <dbReference type="EC" id="2.7.11.25"/>
    </reaction>
</comment>
<keyword evidence="3" id="KW-0808">Transferase</keyword>
<dbReference type="GO" id="GO:0005524">
    <property type="term" value="F:ATP binding"/>
    <property type="evidence" value="ECO:0007669"/>
    <property type="project" value="UniProtKB-UniRule"/>
</dbReference>
<dbReference type="GO" id="GO:0005737">
    <property type="term" value="C:cytoplasm"/>
    <property type="evidence" value="ECO:0007669"/>
    <property type="project" value="TreeGrafter"/>
</dbReference>
<keyword evidence="4 9" id="KW-0547">Nucleotide-binding</keyword>
<keyword evidence="5 12" id="KW-0418">Kinase</keyword>
<feature type="binding site" evidence="9">
    <location>
        <position position="437"/>
    </location>
    <ligand>
        <name>ATP</name>
        <dbReference type="ChEBI" id="CHEBI:30616"/>
    </ligand>
</feature>
<feature type="compositionally biased region" description="Polar residues" evidence="10">
    <location>
        <begin position="304"/>
        <end position="332"/>
    </location>
</feature>
<comment type="caution">
    <text evidence="12">The sequence shown here is derived from an EMBL/GenBank/DDBJ whole genome shotgun (WGS) entry which is preliminary data.</text>
</comment>
<dbReference type="EC" id="2.7.11.25" evidence="2"/>
<dbReference type="Pfam" id="PF00069">
    <property type="entry name" value="Pkinase"/>
    <property type="match status" value="1"/>
</dbReference>
<dbReference type="FunFam" id="1.10.510.10:FF:000186">
    <property type="entry name" value="Mitogen-activated protein kinase kinase kinase"/>
    <property type="match status" value="1"/>
</dbReference>
<protein>
    <recommendedName>
        <fullName evidence="2">mitogen-activated protein kinase kinase kinase</fullName>
        <ecNumber evidence="2">2.7.11.25</ecNumber>
    </recommendedName>
</protein>
<evidence type="ECO:0000256" key="7">
    <source>
        <dbReference type="ARBA" id="ARBA00047559"/>
    </source>
</evidence>
<evidence type="ECO:0000313" key="12">
    <source>
        <dbReference type="EMBL" id="CAA2975146.1"/>
    </source>
</evidence>
<reference evidence="12 13" key="1">
    <citation type="submission" date="2019-12" db="EMBL/GenBank/DDBJ databases">
        <authorList>
            <person name="Alioto T."/>
            <person name="Alioto T."/>
            <person name="Gomez Garrido J."/>
        </authorList>
    </citation>
    <scope>NUCLEOTIDE SEQUENCE [LARGE SCALE GENOMIC DNA]</scope>
</reference>
<evidence type="ECO:0000256" key="3">
    <source>
        <dbReference type="ARBA" id="ARBA00022679"/>
    </source>
</evidence>
<dbReference type="PROSITE" id="PS00107">
    <property type="entry name" value="PROTEIN_KINASE_ATP"/>
    <property type="match status" value="1"/>
</dbReference>
<dbReference type="AlphaFoldDB" id="A0A8S0R8Q1"/>
<dbReference type="Gramene" id="OE9A021719T2">
    <property type="protein sequence ID" value="OE9A021719C2"/>
    <property type="gene ID" value="OE9A021719"/>
</dbReference>
<name>A0A8S0R8Q1_OLEEU</name>
<feature type="region of interest" description="Disordered" evidence="10">
    <location>
        <begin position="736"/>
        <end position="767"/>
    </location>
</feature>
<dbReference type="InterPro" id="IPR000719">
    <property type="entry name" value="Prot_kinase_dom"/>
</dbReference>
<sequence length="877" mass="95007">MPSWWGESSSKDSKKKTSKESFINTLNRKFRSPESKSSKRTGGSRNFCDTASEKGCQSQAESRSTLPSKRIARCQSFAESTQAQPLPLPVLRPANVGSTNSGMGDLTKPKSQRLSKPSLFLPPPGSGCIQHRLDPTDLDGEVVVASIFSECSSESDDPTDSHHHSPPASDFEIGSQTAAGSPSSFSIKNQSAVGPVNESPVPMNLSSNKNASFSPPTRRQLINQVPNLQVPHHGAFCSAPDSSMSSPSRSPMRASRYEQVTSSAFTSGKHCPDPLFLGSGPCSSSGSGQTSGHNSMGGDMSGQLFWQPSRGSPECSPNLSPRMTSPAPSSRIHSGAVTPLHTGAGGGHTESQTNWPDETKQQCHRLPLPPVTSSNSSMFSHSNSGATSPSVPRSPGRVENLTSPGSRWKKGKLLGRGTFGHVYVGFHSETGEMCAMKEVTLFSDDAKSKESAKQLGQEITLLSRLRHPNIVQYYGSETVDDKLYIYLEYMSGGSIHKLLQDYGGLRESAICSYTQQILSGLAYLHDKNTVHRDIKGANILVDPTGRVKLADFGMAKHITGQTCPLSFKGSPYWMAPEVIRNSKGCGLAVDIWSLGCTVLEMALSKPPWSQYEGVQAMFKIGNSKELPTIPEHLSDKGKDFVRQCLQRNPSHRPTAAQLLDHPFVKSAMLPENSKFGSTPPDPPVGIGHTRSLQLLDSDRLAIHSSRVSNSKFHSSDICIPRNVSCPVSPIGSPLLHSRSPQYPNGRMSPSPISSPLKTSGSSTPLNGGTCSIPFNQSIISQDNFPNLPKVPPSPRVNNPPYWDPNIFRTAKSGTNAFWDLTSNDKHARMTVNGEMYDRQFILADRLSQQLLRDPIKLNPSFDLNPSSPMANHRMYGV</sequence>
<feature type="compositionally biased region" description="Polar residues" evidence="10">
    <location>
        <begin position="174"/>
        <end position="192"/>
    </location>
</feature>
<dbReference type="Gene3D" id="1.10.510.10">
    <property type="entry name" value="Transferase(Phosphotransferase) domain 1"/>
    <property type="match status" value="1"/>
</dbReference>
<evidence type="ECO:0000256" key="1">
    <source>
        <dbReference type="ARBA" id="ARBA00006529"/>
    </source>
</evidence>
<feature type="compositionally biased region" description="Polar residues" evidence="10">
    <location>
        <begin position="750"/>
        <end position="767"/>
    </location>
</feature>
<dbReference type="SMART" id="SM00220">
    <property type="entry name" value="S_TKc"/>
    <property type="match status" value="1"/>
</dbReference>
<feature type="compositionally biased region" description="Low complexity" evidence="10">
    <location>
        <begin position="280"/>
        <end position="294"/>
    </location>
</feature>
<gene>
    <name evidence="12" type="ORF">OLEA9_A021719</name>
</gene>
<dbReference type="SUPFAM" id="SSF56112">
    <property type="entry name" value="Protein kinase-like (PK-like)"/>
    <property type="match status" value="1"/>
</dbReference>
<feature type="compositionally biased region" description="Polar residues" evidence="10">
    <location>
        <begin position="40"/>
        <end position="67"/>
    </location>
</feature>
<evidence type="ECO:0000256" key="6">
    <source>
        <dbReference type="ARBA" id="ARBA00022840"/>
    </source>
</evidence>
<evidence type="ECO:0000256" key="5">
    <source>
        <dbReference type="ARBA" id="ARBA00022777"/>
    </source>
</evidence>
<comment type="catalytic activity">
    <reaction evidence="7">
        <text>L-threonyl-[protein] + ATP = O-phospho-L-threonyl-[protein] + ADP + H(+)</text>
        <dbReference type="Rhea" id="RHEA:46608"/>
        <dbReference type="Rhea" id="RHEA-COMP:11060"/>
        <dbReference type="Rhea" id="RHEA-COMP:11605"/>
        <dbReference type="ChEBI" id="CHEBI:15378"/>
        <dbReference type="ChEBI" id="CHEBI:30013"/>
        <dbReference type="ChEBI" id="CHEBI:30616"/>
        <dbReference type="ChEBI" id="CHEBI:61977"/>
        <dbReference type="ChEBI" id="CHEBI:456216"/>
        <dbReference type="EC" id="2.7.11.25"/>
    </reaction>
</comment>
<evidence type="ECO:0000256" key="9">
    <source>
        <dbReference type="PROSITE-ProRule" id="PRU10141"/>
    </source>
</evidence>